<dbReference type="EMBL" id="WMBQ01000001">
    <property type="protein sequence ID" value="MTD93155.1"/>
    <property type="molecule type" value="Genomic_DNA"/>
</dbReference>
<feature type="region of interest" description="Disordered" evidence="1">
    <location>
        <begin position="212"/>
        <end position="231"/>
    </location>
</feature>
<feature type="chain" id="PRO_5026254763" description="Outer membrane lipoprotein-sorting protein" evidence="2">
    <location>
        <begin position="26"/>
        <end position="231"/>
    </location>
</feature>
<protein>
    <recommendedName>
        <fullName evidence="5">Outer membrane lipoprotein-sorting protein</fullName>
    </recommendedName>
</protein>
<gene>
    <name evidence="3" type="ORF">GIW81_02265</name>
</gene>
<keyword evidence="2" id="KW-0732">Signal</keyword>
<evidence type="ECO:0000313" key="4">
    <source>
        <dbReference type="Proteomes" id="UP000440694"/>
    </source>
</evidence>
<name>A0A6I3KCI6_9HYPH</name>
<comment type="caution">
    <text evidence="3">The sequence shown here is derived from an EMBL/GenBank/DDBJ whole genome shotgun (WGS) entry which is preliminary data.</text>
</comment>
<proteinExistence type="predicted"/>
<sequence>MEKQTMRRLLTAMALLIAAGPAAHAACKDEVATALERQRKTSGFRMKTKMLSEQGLVDMTVDYVLPNRMRQVITSTTEPKPVETVIIGRDGWSRIDGEPWRPMHPQVADAMAAQMQETLGENQEGATLGDFECLGKIPVQDQQFLAYQGENVEPGPQNLSPGAAEKPKLPDRPVRVIYVDPTTGLPMRSIFARADKLDKPIFEATYTYPADIKVDAPPAPGAPVDKPAEKK</sequence>
<feature type="signal peptide" evidence="2">
    <location>
        <begin position="1"/>
        <end position="25"/>
    </location>
</feature>
<evidence type="ECO:0000256" key="1">
    <source>
        <dbReference type="SAM" id="MobiDB-lite"/>
    </source>
</evidence>
<dbReference type="Proteomes" id="UP000440694">
    <property type="component" value="Unassembled WGS sequence"/>
</dbReference>
<evidence type="ECO:0000313" key="3">
    <source>
        <dbReference type="EMBL" id="MTD93155.1"/>
    </source>
</evidence>
<organism evidence="3 4">
    <name type="scientific">Hyphomicrobium album</name>
    <dbReference type="NCBI Taxonomy" id="2665159"/>
    <lineage>
        <taxon>Bacteria</taxon>
        <taxon>Pseudomonadati</taxon>
        <taxon>Pseudomonadota</taxon>
        <taxon>Alphaproteobacteria</taxon>
        <taxon>Hyphomicrobiales</taxon>
        <taxon>Hyphomicrobiaceae</taxon>
        <taxon>Hyphomicrobium</taxon>
    </lineage>
</organism>
<evidence type="ECO:0008006" key="5">
    <source>
        <dbReference type="Google" id="ProtNLM"/>
    </source>
</evidence>
<reference evidence="3 4" key="1">
    <citation type="submission" date="2019-11" db="EMBL/GenBank/DDBJ databases">
        <title>Identification of a novel strain.</title>
        <authorList>
            <person name="Xu Q."/>
            <person name="Wang G."/>
        </authorList>
    </citation>
    <scope>NUCLEOTIDE SEQUENCE [LARGE SCALE GENOMIC DNA]</scope>
    <source>
        <strain evidence="4">xq</strain>
    </source>
</reference>
<evidence type="ECO:0000256" key="2">
    <source>
        <dbReference type="SAM" id="SignalP"/>
    </source>
</evidence>
<keyword evidence="4" id="KW-1185">Reference proteome</keyword>
<accession>A0A6I3KCI6</accession>
<dbReference type="AlphaFoldDB" id="A0A6I3KCI6"/>